<evidence type="ECO:0000259" key="2">
    <source>
        <dbReference type="Pfam" id="PF01266"/>
    </source>
</evidence>
<dbReference type="GO" id="GO:0016491">
    <property type="term" value="F:oxidoreductase activity"/>
    <property type="evidence" value="ECO:0007669"/>
    <property type="project" value="UniProtKB-KW"/>
</dbReference>
<dbReference type="Pfam" id="PF01266">
    <property type="entry name" value="DAO"/>
    <property type="match status" value="1"/>
</dbReference>
<dbReference type="PANTHER" id="PTHR13847:SF289">
    <property type="entry name" value="GLYCINE OXIDASE"/>
    <property type="match status" value="1"/>
</dbReference>
<organism evidence="3 4">
    <name type="scientific">Azorhizobium oxalatiphilum</name>
    <dbReference type="NCBI Taxonomy" id="980631"/>
    <lineage>
        <taxon>Bacteria</taxon>
        <taxon>Pseudomonadati</taxon>
        <taxon>Pseudomonadota</taxon>
        <taxon>Alphaproteobacteria</taxon>
        <taxon>Hyphomicrobiales</taxon>
        <taxon>Xanthobacteraceae</taxon>
        <taxon>Azorhizobium</taxon>
    </lineage>
</organism>
<name>A0A917C321_9HYPH</name>
<proteinExistence type="predicted"/>
<dbReference type="Gene3D" id="3.50.50.60">
    <property type="entry name" value="FAD/NAD(P)-binding domain"/>
    <property type="match status" value="2"/>
</dbReference>
<reference evidence="3" key="1">
    <citation type="journal article" date="2014" name="Int. J. Syst. Evol. Microbiol.">
        <title>Complete genome sequence of Corynebacterium casei LMG S-19264T (=DSM 44701T), isolated from a smear-ripened cheese.</title>
        <authorList>
            <consortium name="US DOE Joint Genome Institute (JGI-PGF)"/>
            <person name="Walter F."/>
            <person name="Albersmeier A."/>
            <person name="Kalinowski J."/>
            <person name="Ruckert C."/>
        </authorList>
    </citation>
    <scope>NUCLEOTIDE SEQUENCE</scope>
    <source>
        <strain evidence="3">CCM 7897</strain>
    </source>
</reference>
<dbReference type="InterPro" id="IPR036188">
    <property type="entry name" value="FAD/NAD-bd_sf"/>
</dbReference>
<evidence type="ECO:0000313" key="3">
    <source>
        <dbReference type="EMBL" id="GGF69547.1"/>
    </source>
</evidence>
<dbReference type="GO" id="GO:0005737">
    <property type="term" value="C:cytoplasm"/>
    <property type="evidence" value="ECO:0007669"/>
    <property type="project" value="TreeGrafter"/>
</dbReference>
<dbReference type="SUPFAM" id="SSF54373">
    <property type="entry name" value="FAD-linked reductases, C-terminal domain"/>
    <property type="match status" value="1"/>
</dbReference>
<dbReference type="InterPro" id="IPR006076">
    <property type="entry name" value="FAD-dep_OxRdtase"/>
</dbReference>
<dbReference type="AlphaFoldDB" id="A0A917C321"/>
<dbReference type="SUPFAM" id="SSF51905">
    <property type="entry name" value="FAD/NAD(P)-binding domain"/>
    <property type="match status" value="1"/>
</dbReference>
<evidence type="ECO:0000256" key="1">
    <source>
        <dbReference type="ARBA" id="ARBA00023002"/>
    </source>
</evidence>
<evidence type="ECO:0000313" key="4">
    <source>
        <dbReference type="Proteomes" id="UP000606044"/>
    </source>
</evidence>
<keyword evidence="4" id="KW-1185">Reference proteome</keyword>
<dbReference type="RefSeq" id="WP_188580226.1">
    <property type="nucleotide sequence ID" value="NZ_BMCT01000004.1"/>
</dbReference>
<protein>
    <submittedName>
        <fullName evidence="3">FAD-dependent oxidoreductase</fullName>
    </submittedName>
</protein>
<dbReference type="PANTHER" id="PTHR13847">
    <property type="entry name" value="SARCOSINE DEHYDROGENASE-RELATED"/>
    <property type="match status" value="1"/>
</dbReference>
<dbReference type="Gene3D" id="3.30.9.10">
    <property type="entry name" value="D-Amino Acid Oxidase, subunit A, domain 2"/>
    <property type="match status" value="1"/>
</dbReference>
<comment type="caution">
    <text evidence="3">The sequence shown here is derived from an EMBL/GenBank/DDBJ whole genome shotgun (WGS) entry which is preliminary data.</text>
</comment>
<keyword evidence="1" id="KW-0560">Oxidoreductase</keyword>
<dbReference type="Proteomes" id="UP000606044">
    <property type="component" value="Unassembled WGS sequence"/>
</dbReference>
<gene>
    <name evidence="3" type="ORF">GCM10007301_31510</name>
</gene>
<feature type="domain" description="FAD dependent oxidoreductase" evidence="2">
    <location>
        <begin position="5"/>
        <end position="397"/>
    </location>
</feature>
<dbReference type="EMBL" id="BMCT01000004">
    <property type="protein sequence ID" value="GGF69547.1"/>
    <property type="molecule type" value="Genomic_DNA"/>
</dbReference>
<accession>A0A917C321</accession>
<sequence length="417" mass="44353">MARTDAIVLGAGIVGVSAALHLKARGLSVALVDRQAPGEGTSFGNAGSIEVSALLPVSLPRDPLTLLRHALKLAPQSNYRLAALPSYFRWLLAYFAASTPERQQAIGRDLRPLMAAARAEHHALAKSAGAMGLLSATGWLKVYRNEADLAATATERAMADELGVAYTLLNEAGVRKLEPALKPGLAGGVHWTDSDNVSDPGGLVKAYAALFEQQGGLMLKGDARSLRQSGGRWRVETAEGPVDAEVAVVALGPWSLDLLKPLNIPAPLPMAVKRGYHVHFEPKPGLTLSRGIVDRTGGFALQWTRGGIRATTGIEFARREDPRTDIQVRRVIANVRKLVPLEEVKQAEPWLGFRPAFADSKPVIGPAPGLPGLFLDFGHSHWGLTLGPASGRLIADMVTGATPFVDPAPYAPTRFAA</sequence>
<reference evidence="3" key="2">
    <citation type="submission" date="2020-09" db="EMBL/GenBank/DDBJ databases">
        <authorList>
            <person name="Sun Q."/>
            <person name="Sedlacek I."/>
        </authorList>
    </citation>
    <scope>NUCLEOTIDE SEQUENCE</scope>
    <source>
        <strain evidence="3">CCM 7897</strain>
    </source>
</reference>